<keyword evidence="1" id="KW-0472">Membrane</keyword>
<sequence length="238" mass="25611">MSTPTRRGWPKEWLRVARTKARPYNETPGVVTRRKFIVSVVLLIGAALLGYSLSRPPGDNSFVWLTLALAGVWAFGAFASGPLHMGHLNFRGRNQRPVITGVAVGLALGAIFVVGGLVARQIPGVNDYIRQVLEYSNAAPLYLMVFITVINGLAEEMFFRGALYSALAKYRPVLVSTVLYVIATAATTGNPMLGFAAIILGTVCALLRRSTGGVLAPMLTHFVWGVVMVLALPPIFGV</sequence>
<dbReference type="GO" id="GO:0080120">
    <property type="term" value="P:CAAX-box protein maturation"/>
    <property type="evidence" value="ECO:0007669"/>
    <property type="project" value="UniProtKB-ARBA"/>
</dbReference>
<evidence type="ECO:0000259" key="2">
    <source>
        <dbReference type="Pfam" id="PF02517"/>
    </source>
</evidence>
<accession>A0A3S4SNZ7</accession>
<feature type="transmembrane region" description="Helical" evidence="1">
    <location>
        <begin position="139"/>
        <end position="158"/>
    </location>
</feature>
<dbReference type="OrthoDB" id="4407663at2"/>
<name>A0A3S4SNZ7_MYCAU</name>
<keyword evidence="1" id="KW-0812">Transmembrane</keyword>
<dbReference type="STRING" id="1791.GCA_001049355_05498"/>
<feature type="transmembrane region" description="Helical" evidence="1">
    <location>
        <begin position="170"/>
        <end position="186"/>
    </location>
</feature>
<feature type="domain" description="CAAX prenyl protease 2/Lysostaphin resistance protein A-like" evidence="2">
    <location>
        <begin position="139"/>
        <end position="225"/>
    </location>
</feature>
<proteinExistence type="predicted"/>
<feature type="transmembrane region" description="Helical" evidence="1">
    <location>
        <begin position="214"/>
        <end position="236"/>
    </location>
</feature>
<feature type="transmembrane region" description="Helical" evidence="1">
    <location>
        <begin position="36"/>
        <end position="53"/>
    </location>
</feature>
<feature type="transmembrane region" description="Helical" evidence="1">
    <location>
        <begin position="98"/>
        <end position="119"/>
    </location>
</feature>
<evidence type="ECO:0000313" key="4">
    <source>
        <dbReference type="Proteomes" id="UP000279306"/>
    </source>
</evidence>
<dbReference type="AlphaFoldDB" id="A0A3S4SNZ7"/>
<feature type="transmembrane region" description="Helical" evidence="1">
    <location>
        <begin position="65"/>
        <end position="86"/>
    </location>
</feature>
<protein>
    <submittedName>
        <fullName evidence="3">Abortive infection protein</fullName>
    </submittedName>
</protein>
<dbReference type="Proteomes" id="UP000279306">
    <property type="component" value="Chromosome"/>
</dbReference>
<gene>
    <name evidence="3" type="ORF">NCTC10437_04312</name>
</gene>
<dbReference type="RefSeq" id="WP_048635322.1">
    <property type="nucleotide sequence ID" value="NZ_CVQQ01000030.1"/>
</dbReference>
<dbReference type="GO" id="GO:0004175">
    <property type="term" value="F:endopeptidase activity"/>
    <property type="evidence" value="ECO:0007669"/>
    <property type="project" value="UniProtKB-ARBA"/>
</dbReference>
<keyword evidence="1" id="KW-1133">Transmembrane helix</keyword>
<dbReference type="EMBL" id="LR134356">
    <property type="protein sequence ID" value="VEG57304.1"/>
    <property type="molecule type" value="Genomic_DNA"/>
</dbReference>
<dbReference type="KEGG" id="mauu:NCTC10437_04312"/>
<organism evidence="3 4">
    <name type="scientific">Mycolicibacterium aurum</name>
    <name type="common">Mycobacterium aurum</name>
    <dbReference type="NCBI Taxonomy" id="1791"/>
    <lineage>
        <taxon>Bacteria</taxon>
        <taxon>Bacillati</taxon>
        <taxon>Actinomycetota</taxon>
        <taxon>Actinomycetes</taxon>
        <taxon>Mycobacteriales</taxon>
        <taxon>Mycobacteriaceae</taxon>
        <taxon>Mycolicibacterium</taxon>
    </lineage>
</organism>
<dbReference type="InterPro" id="IPR003675">
    <property type="entry name" value="Rce1/LyrA-like_dom"/>
</dbReference>
<evidence type="ECO:0000313" key="3">
    <source>
        <dbReference type="EMBL" id="VEG57304.1"/>
    </source>
</evidence>
<evidence type="ECO:0000256" key="1">
    <source>
        <dbReference type="SAM" id="Phobius"/>
    </source>
</evidence>
<dbReference type="Pfam" id="PF02517">
    <property type="entry name" value="Rce1-like"/>
    <property type="match status" value="1"/>
</dbReference>
<keyword evidence="4" id="KW-1185">Reference proteome</keyword>
<reference evidence="3 4" key="1">
    <citation type="submission" date="2018-12" db="EMBL/GenBank/DDBJ databases">
        <authorList>
            <consortium name="Pathogen Informatics"/>
        </authorList>
    </citation>
    <scope>NUCLEOTIDE SEQUENCE [LARGE SCALE GENOMIC DNA]</scope>
    <source>
        <strain evidence="3 4">NCTC10437</strain>
    </source>
</reference>